<accession>A0A2H0XAK6</accession>
<keyword evidence="1" id="KW-0812">Transmembrane</keyword>
<name>A0A2H0XAK6_UNCKA</name>
<comment type="caution">
    <text evidence="2">The sequence shown here is derived from an EMBL/GenBank/DDBJ whole genome shotgun (WGS) entry which is preliminary data.</text>
</comment>
<dbReference type="AlphaFoldDB" id="A0A2H0XAK6"/>
<feature type="transmembrane region" description="Helical" evidence="1">
    <location>
        <begin position="7"/>
        <end position="25"/>
    </location>
</feature>
<reference evidence="3" key="1">
    <citation type="submission" date="2017-09" db="EMBL/GenBank/DDBJ databases">
        <title>Depth-based differentiation of microbial function through sediment-hosted aquifers and enrichment of novel symbionts in the deep terrestrial subsurface.</title>
        <authorList>
            <person name="Probst A.J."/>
            <person name="Ladd B."/>
            <person name="Jarett J.K."/>
            <person name="Geller-Mcgrath D.E."/>
            <person name="Sieber C.M.K."/>
            <person name="Emerson J.B."/>
            <person name="Anantharaman K."/>
            <person name="Thomas B.C."/>
            <person name="Malmstrom R."/>
            <person name="Stieglmeier M."/>
            <person name="Klingl A."/>
            <person name="Woyke T."/>
            <person name="Ryan C.M."/>
            <person name="Banfield J.F."/>
        </authorList>
    </citation>
    <scope>NUCLEOTIDE SEQUENCE [LARGE SCALE GENOMIC DNA]</scope>
</reference>
<keyword evidence="1" id="KW-1133">Transmembrane helix</keyword>
<organism evidence="2 3">
    <name type="scientific">candidate division WWE3 bacterium CG08_land_8_20_14_0_20_41_15</name>
    <dbReference type="NCBI Taxonomy" id="1975086"/>
    <lineage>
        <taxon>Bacteria</taxon>
        <taxon>Katanobacteria</taxon>
    </lineage>
</organism>
<gene>
    <name evidence="2" type="ORF">COT51_00020</name>
</gene>
<evidence type="ECO:0000313" key="3">
    <source>
        <dbReference type="Proteomes" id="UP000231098"/>
    </source>
</evidence>
<proteinExistence type="predicted"/>
<sequence length="64" mass="7301">MPKVLKYFLLLLPILAIGVFLFLLLTGKGGCTYVFGRWVRIPFLQKYSCGTYLEKGEEGQQLDN</sequence>
<keyword evidence="1" id="KW-0472">Membrane</keyword>
<evidence type="ECO:0000256" key="1">
    <source>
        <dbReference type="SAM" id="Phobius"/>
    </source>
</evidence>
<protein>
    <submittedName>
        <fullName evidence="2">Uncharacterized protein</fullName>
    </submittedName>
</protein>
<evidence type="ECO:0000313" key="2">
    <source>
        <dbReference type="EMBL" id="PIS21946.1"/>
    </source>
</evidence>
<dbReference type="Proteomes" id="UP000231098">
    <property type="component" value="Unassembled WGS sequence"/>
</dbReference>
<dbReference type="EMBL" id="PEYV01000001">
    <property type="protein sequence ID" value="PIS21946.1"/>
    <property type="molecule type" value="Genomic_DNA"/>
</dbReference>